<reference evidence="2 3" key="1">
    <citation type="submission" date="2018-02" db="EMBL/GenBank/DDBJ databases">
        <title>8 Nocardia nova and 1 Nocardia cyriacigeorgica strain used for evolution to TMP-SMX.</title>
        <authorList>
            <person name="Mehta H."/>
            <person name="Weng J."/>
            <person name="Shamoo Y."/>
        </authorList>
    </citation>
    <scope>NUCLEOTIDE SEQUENCE [LARGE SCALE GENOMIC DNA]</scope>
    <source>
        <strain evidence="2 3">ATCC 33727</strain>
    </source>
</reference>
<dbReference type="PROSITE" id="PS51819">
    <property type="entry name" value="VOC"/>
    <property type="match status" value="1"/>
</dbReference>
<dbReference type="InterPro" id="IPR029068">
    <property type="entry name" value="Glyas_Bleomycin-R_OHBP_Dase"/>
</dbReference>
<name>A0A2T2YUK0_9NOCA</name>
<gene>
    <name evidence="2" type="ORF">C8259_27290</name>
</gene>
<proteinExistence type="predicted"/>
<organism evidence="2 3">
    <name type="scientific">Nocardia nova</name>
    <dbReference type="NCBI Taxonomy" id="37330"/>
    <lineage>
        <taxon>Bacteria</taxon>
        <taxon>Bacillati</taxon>
        <taxon>Actinomycetota</taxon>
        <taxon>Actinomycetes</taxon>
        <taxon>Mycobacteriales</taxon>
        <taxon>Nocardiaceae</taxon>
        <taxon>Nocardia</taxon>
    </lineage>
</organism>
<evidence type="ECO:0000259" key="1">
    <source>
        <dbReference type="PROSITE" id="PS51819"/>
    </source>
</evidence>
<dbReference type="AlphaFoldDB" id="A0A2T2YUK0"/>
<protein>
    <submittedName>
        <fullName evidence="2">VOC family protein</fullName>
    </submittedName>
</protein>
<dbReference type="Gene3D" id="3.10.180.10">
    <property type="entry name" value="2,3-Dihydroxybiphenyl 1,2-Dioxygenase, domain 1"/>
    <property type="match status" value="1"/>
</dbReference>
<feature type="domain" description="VOC" evidence="1">
    <location>
        <begin position="10"/>
        <end position="147"/>
    </location>
</feature>
<dbReference type="Proteomes" id="UP000241647">
    <property type="component" value="Unassembled WGS sequence"/>
</dbReference>
<evidence type="ECO:0000313" key="2">
    <source>
        <dbReference type="EMBL" id="PSR59205.1"/>
    </source>
</evidence>
<sequence length="169" mass="18674">MSIVTGPIFQLAWVVHDLDTAEREFREHYGVDTWMRMPSMHFGPDQARYRGAPADYTVDTSLGYAGGRQLELIAPVSGENLYTEQLARSGPGLNHIAYVPEDFDASLDRAHALGIEVVQHCTVTELGMEFAYLAGGPLGAHIELLRLPVGARALFDSMIPAGHRNPWNR</sequence>
<evidence type="ECO:0000313" key="3">
    <source>
        <dbReference type="Proteomes" id="UP000241647"/>
    </source>
</evidence>
<comment type="caution">
    <text evidence="2">The sequence shown here is derived from an EMBL/GenBank/DDBJ whole genome shotgun (WGS) entry which is preliminary data.</text>
</comment>
<dbReference type="SUPFAM" id="SSF54593">
    <property type="entry name" value="Glyoxalase/Bleomycin resistance protein/Dihydroxybiphenyl dioxygenase"/>
    <property type="match status" value="1"/>
</dbReference>
<dbReference type="EMBL" id="PYHS01000018">
    <property type="protein sequence ID" value="PSR59205.1"/>
    <property type="molecule type" value="Genomic_DNA"/>
</dbReference>
<dbReference type="InterPro" id="IPR037523">
    <property type="entry name" value="VOC_core"/>
</dbReference>
<dbReference type="RefSeq" id="WP_063029842.1">
    <property type="nucleotide sequence ID" value="NZ_PYHS01000018.1"/>
</dbReference>
<dbReference type="Pfam" id="PF13669">
    <property type="entry name" value="Glyoxalase_4"/>
    <property type="match status" value="1"/>
</dbReference>
<accession>A0A2T2YUK0</accession>